<name>A0A4C1SW36_EUMVA</name>
<protein>
    <submittedName>
        <fullName evidence="1">Uncharacterized protein</fullName>
    </submittedName>
</protein>
<evidence type="ECO:0000313" key="1">
    <source>
        <dbReference type="EMBL" id="GBP05460.1"/>
    </source>
</evidence>
<sequence length="106" mass="11864">MSTPIQSASIQTDLRIQLNSEDSQSDKQATLILEKELDLTKNANNRYTSAKVISSDEAFQETTETEKLHLDLQPTAVVIPDEDLTPEIIYKDKSCAQSNHTNQTIN</sequence>
<reference evidence="1 2" key="1">
    <citation type="journal article" date="2019" name="Commun. Biol.">
        <title>The bagworm genome reveals a unique fibroin gene that provides high tensile strength.</title>
        <authorList>
            <person name="Kono N."/>
            <person name="Nakamura H."/>
            <person name="Ohtoshi R."/>
            <person name="Tomita M."/>
            <person name="Numata K."/>
            <person name="Arakawa K."/>
        </authorList>
    </citation>
    <scope>NUCLEOTIDE SEQUENCE [LARGE SCALE GENOMIC DNA]</scope>
</reference>
<proteinExistence type="predicted"/>
<comment type="caution">
    <text evidence="1">The sequence shown here is derived from an EMBL/GenBank/DDBJ whole genome shotgun (WGS) entry which is preliminary data.</text>
</comment>
<gene>
    <name evidence="1" type="ORF">EVAR_72899_1</name>
</gene>
<organism evidence="1 2">
    <name type="scientific">Eumeta variegata</name>
    <name type="common">Bagworm moth</name>
    <name type="synonym">Eumeta japonica</name>
    <dbReference type="NCBI Taxonomy" id="151549"/>
    <lineage>
        <taxon>Eukaryota</taxon>
        <taxon>Metazoa</taxon>
        <taxon>Ecdysozoa</taxon>
        <taxon>Arthropoda</taxon>
        <taxon>Hexapoda</taxon>
        <taxon>Insecta</taxon>
        <taxon>Pterygota</taxon>
        <taxon>Neoptera</taxon>
        <taxon>Endopterygota</taxon>
        <taxon>Lepidoptera</taxon>
        <taxon>Glossata</taxon>
        <taxon>Ditrysia</taxon>
        <taxon>Tineoidea</taxon>
        <taxon>Psychidae</taxon>
        <taxon>Oiketicinae</taxon>
        <taxon>Eumeta</taxon>
    </lineage>
</organism>
<dbReference type="EMBL" id="BGZK01011107">
    <property type="protein sequence ID" value="GBP05460.1"/>
    <property type="molecule type" value="Genomic_DNA"/>
</dbReference>
<keyword evidence="2" id="KW-1185">Reference proteome</keyword>
<dbReference type="AlphaFoldDB" id="A0A4C1SW36"/>
<evidence type="ECO:0000313" key="2">
    <source>
        <dbReference type="Proteomes" id="UP000299102"/>
    </source>
</evidence>
<dbReference type="Proteomes" id="UP000299102">
    <property type="component" value="Unassembled WGS sequence"/>
</dbReference>
<accession>A0A4C1SW36</accession>